<keyword evidence="2 4" id="KW-0863">Zinc-finger</keyword>
<evidence type="ECO:0000256" key="1">
    <source>
        <dbReference type="ARBA" id="ARBA00022723"/>
    </source>
</evidence>
<reference evidence="7" key="1">
    <citation type="submission" date="2021-02" db="EMBL/GenBank/DDBJ databases">
        <authorList>
            <person name="Nowell W R."/>
        </authorList>
    </citation>
    <scope>NUCLEOTIDE SEQUENCE</scope>
</reference>
<sequence length="341" mass="39884">MNEDAIDDKLKCIICAQPFQSPVILDCQHTFCEICIDTWIKKNASCPICRRQVETNYVLTKITDLNICNQLDCLPVRCLQCQKNGIQRNRFKKHIKRCAKSRITVFSDSIQNRFNSIKRTIRTKYNSLEISTPQRRVTPIVEPIQQQFTYHAPIQNNEQQIYNSRLIPTTVRPGVMENSIRACYSGRFGSKFWTNKQWFFHNQRNDRLKSDGGLFFSTNPYRFKSVKQISIHGTQTYMDRSVYFPNVSKLTIHDCGSISTSLNKILPLTQANKLIINSKKFRSKDILNLINFTSNLKTLKWYYQSVLNKNKVENLEIVHCCCSLKEILFFSQLFSKLKTFQ</sequence>
<dbReference type="EMBL" id="CAJOBB010004389">
    <property type="protein sequence ID" value="CAF4087042.1"/>
    <property type="molecule type" value="Genomic_DNA"/>
</dbReference>
<dbReference type="PROSITE" id="PS00518">
    <property type="entry name" value="ZF_RING_1"/>
    <property type="match status" value="1"/>
</dbReference>
<evidence type="ECO:0000313" key="6">
    <source>
        <dbReference type="EMBL" id="CAF0838689.1"/>
    </source>
</evidence>
<accession>A0A819TUU6</accession>
<dbReference type="PROSITE" id="PS50089">
    <property type="entry name" value="ZF_RING_2"/>
    <property type="match status" value="1"/>
</dbReference>
<evidence type="ECO:0000259" key="5">
    <source>
        <dbReference type="PROSITE" id="PS50089"/>
    </source>
</evidence>
<name>A0A819TUU6_9BILA</name>
<gene>
    <name evidence="6" type="ORF">IZO911_LOCUS8941</name>
    <name evidence="7" type="ORF">KXQ929_LOCUS33723</name>
</gene>
<dbReference type="InterPro" id="IPR017907">
    <property type="entry name" value="Znf_RING_CS"/>
</dbReference>
<evidence type="ECO:0000313" key="8">
    <source>
        <dbReference type="Proteomes" id="UP000663868"/>
    </source>
</evidence>
<dbReference type="SMART" id="SM00184">
    <property type="entry name" value="RING"/>
    <property type="match status" value="1"/>
</dbReference>
<dbReference type="Gene3D" id="3.30.40.10">
    <property type="entry name" value="Zinc/RING finger domain, C3HC4 (zinc finger)"/>
    <property type="match status" value="1"/>
</dbReference>
<proteinExistence type="predicted"/>
<evidence type="ECO:0000313" key="7">
    <source>
        <dbReference type="EMBL" id="CAF4087042.1"/>
    </source>
</evidence>
<dbReference type="PANTHER" id="PTHR46016:SF1">
    <property type="entry name" value="RING-TYPE DOMAIN-CONTAINING PROTEIN"/>
    <property type="match status" value="1"/>
</dbReference>
<dbReference type="EMBL" id="CAJNOE010000061">
    <property type="protein sequence ID" value="CAF0838689.1"/>
    <property type="molecule type" value="Genomic_DNA"/>
</dbReference>
<dbReference type="PANTHER" id="PTHR46016">
    <property type="entry name" value="ZINC FINGER, RING/FYVE/PHD-TYPE"/>
    <property type="match status" value="1"/>
</dbReference>
<dbReference type="GO" id="GO:0006511">
    <property type="term" value="P:ubiquitin-dependent protein catabolic process"/>
    <property type="evidence" value="ECO:0007669"/>
    <property type="project" value="TreeGrafter"/>
</dbReference>
<dbReference type="GO" id="GO:0000209">
    <property type="term" value="P:protein polyubiquitination"/>
    <property type="evidence" value="ECO:0007669"/>
    <property type="project" value="TreeGrafter"/>
</dbReference>
<dbReference type="InterPro" id="IPR001841">
    <property type="entry name" value="Znf_RING"/>
</dbReference>
<organism evidence="7 8">
    <name type="scientific">Adineta steineri</name>
    <dbReference type="NCBI Taxonomy" id="433720"/>
    <lineage>
        <taxon>Eukaryota</taxon>
        <taxon>Metazoa</taxon>
        <taxon>Spiralia</taxon>
        <taxon>Gnathifera</taxon>
        <taxon>Rotifera</taxon>
        <taxon>Eurotatoria</taxon>
        <taxon>Bdelloidea</taxon>
        <taxon>Adinetida</taxon>
        <taxon>Adinetidae</taxon>
        <taxon>Adineta</taxon>
    </lineage>
</organism>
<dbReference type="InterPro" id="IPR051438">
    <property type="entry name" value="RNF_E3_ubiq-protein_ligase"/>
</dbReference>
<dbReference type="GO" id="GO:0008270">
    <property type="term" value="F:zinc ion binding"/>
    <property type="evidence" value="ECO:0007669"/>
    <property type="project" value="UniProtKB-KW"/>
</dbReference>
<dbReference type="SUPFAM" id="SSF57850">
    <property type="entry name" value="RING/U-box"/>
    <property type="match status" value="1"/>
</dbReference>
<dbReference type="Pfam" id="PF13639">
    <property type="entry name" value="zf-RING_2"/>
    <property type="match status" value="1"/>
</dbReference>
<evidence type="ECO:0000256" key="2">
    <source>
        <dbReference type="ARBA" id="ARBA00022771"/>
    </source>
</evidence>
<comment type="caution">
    <text evidence="7">The sequence shown here is derived from an EMBL/GenBank/DDBJ whole genome shotgun (WGS) entry which is preliminary data.</text>
</comment>
<feature type="domain" description="RING-type" evidence="5">
    <location>
        <begin position="12"/>
        <end position="50"/>
    </location>
</feature>
<dbReference type="Proteomes" id="UP000663868">
    <property type="component" value="Unassembled WGS sequence"/>
</dbReference>
<dbReference type="AlphaFoldDB" id="A0A819TUU6"/>
<evidence type="ECO:0000256" key="4">
    <source>
        <dbReference type="PROSITE-ProRule" id="PRU00175"/>
    </source>
</evidence>
<protein>
    <recommendedName>
        <fullName evidence="5">RING-type domain-containing protein</fullName>
    </recommendedName>
</protein>
<dbReference type="GO" id="GO:0061630">
    <property type="term" value="F:ubiquitin protein ligase activity"/>
    <property type="evidence" value="ECO:0007669"/>
    <property type="project" value="TreeGrafter"/>
</dbReference>
<keyword evidence="1" id="KW-0479">Metal-binding</keyword>
<evidence type="ECO:0000256" key="3">
    <source>
        <dbReference type="ARBA" id="ARBA00022833"/>
    </source>
</evidence>
<keyword evidence="3" id="KW-0862">Zinc</keyword>
<dbReference type="Proteomes" id="UP000663860">
    <property type="component" value="Unassembled WGS sequence"/>
</dbReference>
<dbReference type="InterPro" id="IPR013083">
    <property type="entry name" value="Znf_RING/FYVE/PHD"/>
</dbReference>